<protein>
    <submittedName>
        <fullName evidence="2">LysR substrate-binding domain-containing protein</fullName>
    </submittedName>
</protein>
<sequence>MSAAAASVLAGARSLTAIGEWIADAPRWALRVLGFAPDPLTGRIPVPHPGTVRRLPARVDGDVLDAAIGAFLATRNTLAQEDGLRPIAVDGKTVRGSRTTSTPAIALLAAIQMAHRTLRPHIEVENVETALEIAARGHADTIAARGVVHRLAGQLPHRLHSAPLRPRLYDHVAIAHRRHTTLSRATRTLIDLATTRLRQATVRGRQADP</sequence>
<feature type="domain" description="LysR substrate-binding" evidence="1">
    <location>
        <begin position="76"/>
        <end position="197"/>
    </location>
</feature>
<dbReference type="InterPro" id="IPR005119">
    <property type="entry name" value="LysR_subst-bd"/>
</dbReference>
<organism evidence="2 3">
    <name type="scientific">Streptomyces kebangsaanensis</name>
    <dbReference type="NCBI Taxonomy" id="864058"/>
    <lineage>
        <taxon>Bacteria</taxon>
        <taxon>Bacillati</taxon>
        <taxon>Actinomycetota</taxon>
        <taxon>Actinomycetes</taxon>
        <taxon>Kitasatosporales</taxon>
        <taxon>Streptomycetaceae</taxon>
        <taxon>Streptomyces</taxon>
    </lineage>
</organism>
<dbReference type="Gene3D" id="3.40.190.290">
    <property type="match status" value="1"/>
</dbReference>
<accession>A0ABW6KWR5</accession>
<keyword evidence="3" id="KW-1185">Reference proteome</keyword>
<evidence type="ECO:0000259" key="1">
    <source>
        <dbReference type="Pfam" id="PF03466"/>
    </source>
</evidence>
<dbReference type="RefSeq" id="WP_388348932.1">
    <property type="nucleotide sequence ID" value="NZ_JBIAFJ010000017.1"/>
</dbReference>
<evidence type="ECO:0000313" key="2">
    <source>
        <dbReference type="EMBL" id="MFE9171662.1"/>
    </source>
</evidence>
<evidence type="ECO:0000313" key="3">
    <source>
        <dbReference type="Proteomes" id="UP001601197"/>
    </source>
</evidence>
<proteinExistence type="predicted"/>
<comment type="caution">
    <text evidence="2">The sequence shown here is derived from an EMBL/GenBank/DDBJ whole genome shotgun (WGS) entry which is preliminary data.</text>
</comment>
<gene>
    <name evidence="2" type="ORF">ACFYNZ_19435</name>
</gene>
<dbReference type="EMBL" id="JBIAFJ010000017">
    <property type="protein sequence ID" value="MFE9171662.1"/>
    <property type="molecule type" value="Genomic_DNA"/>
</dbReference>
<name>A0ABW6KWR5_9ACTN</name>
<dbReference type="Pfam" id="PF03466">
    <property type="entry name" value="LysR_substrate"/>
    <property type="match status" value="1"/>
</dbReference>
<reference evidence="2 3" key="1">
    <citation type="submission" date="2024-10" db="EMBL/GenBank/DDBJ databases">
        <title>The Natural Products Discovery Center: Release of the First 8490 Sequenced Strains for Exploring Actinobacteria Biosynthetic Diversity.</title>
        <authorList>
            <person name="Kalkreuter E."/>
            <person name="Kautsar S.A."/>
            <person name="Yang D."/>
            <person name="Bader C.D."/>
            <person name="Teijaro C.N."/>
            <person name="Fluegel L."/>
            <person name="Davis C.M."/>
            <person name="Simpson J.R."/>
            <person name="Lauterbach L."/>
            <person name="Steele A.D."/>
            <person name="Gui C."/>
            <person name="Meng S."/>
            <person name="Li G."/>
            <person name="Viehrig K."/>
            <person name="Ye F."/>
            <person name="Su P."/>
            <person name="Kiefer A.F."/>
            <person name="Nichols A."/>
            <person name="Cepeda A.J."/>
            <person name="Yan W."/>
            <person name="Fan B."/>
            <person name="Jiang Y."/>
            <person name="Adhikari A."/>
            <person name="Zheng C.-J."/>
            <person name="Schuster L."/>
            <person name="Cowan T.M."/>
            <person name="Smanski M.J."/>
            <person name="Chevrette M.G."/>
            <person name="De Carvalho L.P.S."/>
            <person name="Shen B."/>
        </authorList>
    </citation>
    <scope>NUCLEOTIDE SEQUENCE [LARGE SCALE GENOMIC DNA]</scope>
    <source>
        <strain evidence="2 3">NPDC007147</strain>
    </source>
</reference>
<dbReference type="SUPFAM" id="SSF53850">
    <property type="entry name" value="Periplasmic binding protein-like II"/>
    <property type="match status" value="1"/>
</dbReference>
<dbReference type="Proteomes" id="UP001601197">
    <property type="component" value="Unassembled WGS sequence"/>
</dbReference>